<sequence>MKKILAVLLTLSTLSTSVFAVTQADIDDQVSALNKGINEEYAKVLRAHHVNCDRATNSELRENGRYIYVECFSRVVENNKHITERNIYRMELIESSGKWIIKEV</sequence>
<dbReference type="AlphaFoldDB" id="A0AB35X7S0"/>
<accession>A0AB35X7S0</accession>
<evidence type="ECO:0000256" key="1">
    <source>
        <dbReference type="SAM" id="SignalP"/>
    </source>
</evidence>
<dbReference type="EMBL" id="JAZKKV010000001">
    <property type="protein sequence ID" value="MEE9654125.1"/>
    <property type="molecule type" value="Genomic_DNA"/>
</dbReference>
<comment type="caution">
    <text evidence="2">The sequence shown here is derived from an EMBL/GenBank/DDBJ whole genome shotgun (WGS) entry which is preliminary data.</text>
</comment>
<feature type="chain" id="PRO_5044314136" description="DUF3828 domain-containing protein" evidence="1">
    <location>
        <begin position="21"/>
        <end position="104"/>
    </location>
</feature>
<feature type="signal peptide" evidence="1">
    <location>
        <begin position="1"/>
        <end position="20"/>
    </location>
</feature>
<evidence type="ECO:0000313" key="3">
    <source>
        <dbReference type="Proteomes" id="UP001331691"/>
    </source>
</evidence>
<dbReference type="Proteomes" id="UP001331691">
    <property type="component" value="Unassembled WGS sequence"/>
</dbReference>
<keyword evidence="3" id="KW-1185">Reference proteome</keyword>
<gene>
    <name evidence="2" type="ORF">V4836_08130</name>
</gene>
<name>A0AB35X7S0_9ENTR</name>
<evidence type="ECO:0000313" key="2">
    <source>
        <dbReference type="EMBL" id="MEE9654125.1"/>
    </source>
</evidence>
<reference evidence="2 3" key="1">
    <citation type="submission" date="2023-10" db="EMBL/GenBank/DDBJ databases">
        <title>Wastewater isolates of ESBL- and carbapenemase-producing Gram-negative bacteria from New Zealand.</title>
        <authorList>
            <person name="Straub C."/>
            <person name="Weaver L."/>
            <person name="Cornelius A."/>
            <person name="Mcgill E."/>
            <person name="Dyet K."/>
            <person name="White L."/>
            <person name="Pattis I."/>
        </authorList>
    </citation>
    <scope>NUCLEOTIDE SEQUENCE [LARGE SCALE GENOMIC DNA]</scope>
    <source>
        <strain evidence="2 3">ESBL09</strain>
    </source>
</reference>
<evidence type="ECO:0008006" key="4">
    <source>
        <dbReference type="Google" id="ProtNLM"/>
    </source>
</evidence>
<organism evidence="2 3">
    <name type="scientific">Kluyvera ascorbata</name>
    <dbReference type="NCBI Taxonomy" id="51288"/>
    <lineage>
        <taxon>Bacteria</taxon>
        <taxon>Pseudomonadati</taxon>
        <taxon>Pseudomonadota</taxon>
        <taxon>Gammaproteobacteria</taxon>
        <taxon>Enterobacterales</taxon>
        <taxon>Enterobacteriaceae</taxon>
        <taxon>Kluyvera</taxon>
    </lineage>
</organism>
<keyword evidence="1" id="KW-0732">Signal</keyword>
<proteinExistence type="predicted"/>
<dbReference type="RefSeq" id="WP_331388070.1">
    <property type="nucleotide sequence ID" value="NZ_JAZKKV010000001.1"/>
</dbReference>
<protein>
    <recommendedName>
        <fullName evidence="4">DUF3828 domain-containing protein</fullName>
    </recommendedName>
</protein>